<dbReference type="SUPFAM" id="SSF46894">
    <property type="entry name" value="C-terminal effector domain of the bipartite response regulators"/>
    <property type="match status" value="1"/>
</dbReference>
<dbReference type="InterPro" id="IPR000792">
    <property type="entry name" value="Tscrpt_reg_LuxR_C"/>
</dbReference>
<dbReference type="PANTHER" id="PTHR43214:SF24">
    <property type="entry name" value="TRANSCRIPTIONAL REGULATORY PROTEIN NARL-RELATED"/>
    <property type="match status" value="1"/>
</dbReference>
<dbReference type="SMART" id="SM00448">
    <property type="entry name" value="REC"/>
    <property type="match status" value="1"/>
</dbReference>
<dbReference type="SMART" id="SM00421">
    <property type="entry name" value="HTH_LUXR"/>
    <property type="match status" value="1"/>
</dbReference>
<feature type="domain" description="Response regulatory" evidence="7">
    <location>
        <begin position="4"/>
        <end position="120"/>
    </location>
</feature>
<dbReference type="PRINTS" id="PR00038">
    <property type="entry name" value="HTHLUXR"/>
</dbReference>
<dbReference type="Pfam" id="PF00072">
    <property type="entry name" value="Response_reg"/>
    <property type="match status" value="1"/>
</dbReference>
<dbReference type="PATRIC" id="fig|1136941.3.peg.433"/>
<name>A0A0N9NKH3_9ACTN</name>
<dbReference type="CDD" id="cd17535">
    <property type="entry name" value="REC_NarL-like"/>
    <property type="match status" value="1"/>
</dbReference>
<dbReference type="KEGG" id="goq:ACH46_02165"/>
<evidence type="ECO:0000256" key="5">
    <source>
        <dbReference type="PROSITE-ProRule" id="PRU00169"/>
    </source>
</evidence>
<evidence type="ECO:0000259" key="7">
    <source>
        <dbReference type="PROSITE" id="PS50110"/>
    </source>
</evidence>
<gene>
    <name evidence="8" type="ORF">ACH46_02165</name>
</gene>
<dbReference type="GO" id="GO:0003677">
    <property type="term" value="F:DNA binding"/>
    <property type="evidence" value="ECO:0007669"/>
    <property type="project" value="UniProtKB-KW"/>
</dbReference>
<dbReference type="GO" id="GO:0000160">
    <property type="term" value="P:phosphorelay signal transduction system"/>
    <property type="evidence" value="ECO:0007669"/>
    <property type="project" value="InterPro"/>
</dbReference>
<evidence type="ECO:0000313" key="9">
    <source>
        <dbReference type="Proteomes" id="UP000063789"/>
    </source>
</evidence>
<reference evidence="8 9" key="2">
    <citation type="journal article" date="2017" name="Int. J. Syst. Evol. Microbiol.">
        <title>Gordonia phthalatica sp. nov., a di-n-butyl phthalate-degrading bacterium isolated from activated sludge.</title>
        <authorList>
            <person name="Jin D."/>
            <person name="Kong X."/>
            <person name="Jia M."/>
            <person name="Yu X."/>
            <person name="Wang X."/>
            <person name="Zhuang X."/>
            <person name="Deng Y."/>
            <person name="Bai Z."/>
        </authorList>
    </citation>
    <scope>NUCLEOTIDE SEQUENCE [LARGE SCALE GENOMIC DNA]</scope>
    <source>
        <strain evidence="8 9">QH-11</strain>
    </source>
</reference>
<dbReference type="PANTHER" id="PTHR43214">
    <property type="entry name" value="TWO-COMPONENT RESPONSE REGULATOR"/>
    <property type="match status" value="1"/>
</dbReference>
<evidence type="ECO:0000256" key="2">
    <source>
        <dbReference type="ARBA" id="ARBA00023015"/>
    </source>
</evidence>
<feature type="modified residue" description="4-aspartylphosphate" evidence="5">
    <location>
        <position position="55"/>
    </location>
</feature>
<dbReference type="InterPro" id="IPR058245">
    <property type="entry name" value="NreC/VraR/RcsB-like_REC"/>
</dbReference>
<evidence type="ECO:0000256" key="1">
    <source>
        <dbReference type="ARBA" id="ARBA00022553"/>
    </source>
</evidence>
<keyword evidence="9" id="KW-1185">Reference proteome</keyword>
<proteinExistence type="predicted"/>
<dbReference type="PROSITE" id="PS50110">
    <property type="entry name" value="RESPONSE_REGULATORY"/>
    <property type="match status" value="1"/>
</dbReference>
<dbReference type="GO" id="GO:0006355">
    <property type="term" value="P:regulation of DNA-templated transcription"/>
    <property type="evidence" value="ECO:0007669"/>
    <property type="project" value="InterPro"/>
</dbReference>
<dbReference type="InterPro" id="IPR016032">
    <property type="entry name" value="Sig_transdc_resp-reg_C-effctor"/>
</dbReference>
<protein>
    <submittedName>
        <fullName evidence="8">LuxR family transcriptional regulator</fullName>
    </submittedName>
</protein>
<dbReference type="PROSITE" id="PS50043">
    <property type="entry name" value="HTH_LUXR_2"/>
    <property type="match status" value="1"/>
</dbReference>
<dbReference type="Proteomes" id="UP000063789">
    <property type="component" value="Chromosome"/>
</dbReference>
<dbReference type="InterPro" id="IPR039420">
    <property type="entry name" value="WalR-like"/>
</dbReference>
<dbReference type="SUPFAM" id="SSF52172">
    <property type="entry name" value="CheY-like"/>
    <property type="match status" value="1"/>
</dbReference>
<keyword evidence="1 5" id="KW-0597">Phosphoprotein</keyword>
<evidence type="ECO:0000259" key="6">
    <source>
        <dbReference type="PROSITE" id="PS50043"/>
    </source>
</evidence>
<evidence type="ECO:0000313" key="8">
    <source>
        <dbReference type="EMBL" id="ALG86530.1"/>
    </source>
</evidence>
<feature type="domain" description="HTH luxR-type" evidence="6">
    <location>
        <begin position="148"/>
        <end position="213"/>
    </location>
</feature>
<accession>A0A0N9NKH3</accession>
<evidence type="ECO:0000256" key="4">
    <source>
        <dbReference type="ARBA" id="ARBA00023163"/>
    </source>
</evidence>
<dbReference type="Gene3D" id="3.40.50.2300">
    <property type="match status" value="1"/>
</dbReference>
<dbReference type="CDD" id="cd06170">
    <property type="entry name" value="LuxR_C_like"/>
    <property type="match status" value="1"/>
</dbReference>
<dbReference type="OrthoDB" id="9808843at2"/>
<dbReference type="EMBL" id="CP011853">
    <property type="protein sequence ID" value="ALG86530.1"/>
    <property type="molecule type" value="Genomic_DNA"/>
</dbReference>
<dbReference type="STRING" id="1136941.ACH46_02165"/>
<evidence type="ECO:0000256" key="3">
    <source>
        <dbReference type="ARBA" id="ARBA00023125"/>
    </source>
</evidence>
<keyword evidence="3" id="KW-0238">DNA-binding</keyword>
<dbReference type="InterPro" id="IPR011006">
    <property type="entry name" value="CheY-like_superfamily"/>
</dbReference>
<dbReference type="AlphaFoldDB" id="A0A0N9NKH3"/>
<dbReference type="Pfam" id="PF00196">
    <property type="entry name" value="GerE"/>
    <property type="match status" value="1"/>
</dbReference>
<dbReference type="InterPro" id="IPR001789">
    <property type="entry name" value="Sig_transdc_resp-reg_receiver"/>
</dbReference>
<sequence length="217" mass="23023">MTIRVVLADDQEMVRIGFGMILGAEEDIEVVGQAKDGVGAVALIAEARPDVALLDIRMPRMDGLEVCRRVKESVPSTRVVIVTTFGDPDYVDAALANGASGFLLKDSGPSLLVSAVRAAMAGDSLISPEVTVDLLERSRSGRSADPIAAAAVAELTAREREIAERVARGRTNAELAEELFLSLSTVKTHLASIQRRLDARNRVEIAAALWASGAMDG</sequence>
<reference evidence="9" key="1">
    <citation type="submission" date="2015-06" db="EMBL/GenBank/DDBJ databases">
        <title>Complete genome sequence and metabolic analysis of phthalate degradation pathway in Gordonia sp. QH-11.</title>
        <authorList>
            <person name="Jin D."/>
            <person name="Kong X."/>
            <person name="Bai Z."/>
        </authorList>
    </citation>
    <scope>NUCLEOTIDE SEQUENCE [LARGE SCALE GENOMIC DNA]</scope>
    <source>
        <strain evidence="9">QH-11</strain>
    </source>
</reference>
<organism evidence="8 9">
    <name type="scientific">Gordonia phthalatica</name>
    <dbReference type="NCBI Taxonomy" id="1136941"/>
    <lineage>
        <taxon>Bacteria</taxon>
        <taxon>Bacillati</taxon>
        <taxon>Actinomycetota</taxon>
        <taxon>Actinomycetes</taxon>
        <taxon>Mycobacteriales</taxon>
        <taxon>Gordoniaceae</taxon>
        <taxon>Gordonia</taxon>
    </lineage>
</organism>
<keyword evidence="4" id="KW-0804">Transcription</keyword>
<keyword evidence="2" id="KW-0805">Transcription regulation</keyword>
<dbReference type="RefSeq" id="WP_062394857.1">
    <property type="nucleotide sequence ID" value="NZ_CP011853.1"/>
</dbReference>